<dbReference type="PANTHER" id="PTHR23015:SF4">
    <property type="entry name" value="DUF38 DOMAIN-CONTAINING PROTEIN-RELATED"/>
    <property type="match status" value="1"/>
</dbReference>
<dbReference type="CTD" id="9812046"/>
<dbReference type="SUPFAM" id="SSF81383">
    <property type="entry name" value="F-box domain"/>
    <property type="match status" value="1"/>
</dbReference>
<dbReference type="SMART" id="SM00256">
    <property type="entry name" value="FBOX"/>
    <property type="match status" value="1"/>
</dbReference>
<name>A0A6A5H7N8_CAERE</name>
<comment type="caution">
    <text evidence="2">The sequence shown here is derived from an EMBL/GenBank/DDBJ whole genome shotgun (WGS) entry which is preliminary data.</text>
</comment>
<dbReference type="InterPro" id="IPR036047">
    <property type="entry name" value="F-box-like_dom_sf"/>
</dbReference>
<dbReference type="AlphaFoldDB" id="A0A6A5H7N8"/>
<gene>
    <name evidence="2" type="ORF">GCK72_011463</name>
</gene>
<dbReference type="GO" id="GO:0045087">
    <property type="term" value="P:innate immune response"/>
    <property type="evidence" value="ECO:0007669"/>
    <property type="project" value="TreeGrafter"/>
</dbReference>
<dbReference type="GeneID" id="9812046"/>
<dbReference type="EMBL" id="WUAV01000003">
    <property type="protein sequence ID" value="KAF1763197.1"/>
    <property type="molecule type" value="Genomic_DNA"/>
</dbReference>
<dbReference type="Pfam" id="PF01827">
    <property type="entry name" value="FTH"/>
    <property type="match status" value="1"/>
</dbReference>
<dbReference type="InterPro" id="IPR001810">
    <property type="entry name" value="F-box_dom"/>
</dbReference>
<dbReference type="RefSeq" id="XP_053588045.1">
    <property type="nucleotide sequence ID" value="XM_053728468.1"/>
</dbReference>
<evidence type="ECO:0000259" key="1">
    <source>
        <dbReference type="PROSITE" id="PS50181"/>
    </source>
</evidence>
<evidence type="ECO:0000313" key="3">
    <source>
        <dbReference type="Proteomes" id="UP000483820"/>
    </source>
</evidence>
<dbReference type="KEGG" id="crq:GCK72_011463"/>
<dbReference type="PROSITE" id="PS50181">
    <property type="entry name" value="FBOX"/>
    <property type="match status" value="1"/>
</dbReference>
<protein>
    <recommendedName>
        <fullName evidence="1">F-box domain-containing protein</fullName>
    </recommendedName>
</protein>
<reference evidence="2 3" key="1">
    <citation type="submission" date="2019-12" db="EMBL/GenBank/DDBJ databases">
        <title>Chromosome-level assembly of the Caenorhabditis remanei genome.</title>
        <authorList>
            <person name="Teterina A.A."/>
            <person name="Willis J.H."/>
            <person name="Phillips P.C."/>
        </authorList>
    </citation>
    <scope>NUCLEOTIDE SEQUENCE [LARGE SCALE GENOMIC DNA]</scope>
    <source>
        <strain evidence="2 3">PX506</strain>
        <tissue evidence="2">Whole organism</tissue>
    </source>
</reference>
<organism evidence="2 3">
    <name type="scientific">Caenorhabditis remanei</name>
    <name type="common">Caenorhabditis vulgaris</name>
    <dbReference type="NCBI Taxonomy" id="31234"/>
    <lineage>
        <taxon>Eukaryota</taxon>
        <taxon>Metazoa</taxon>
        <taxon>Ecdysozoa</taxon>
        <taxon>Nematoda</taxon>
        <taxon>Chromadorea</taxon>
        <taxon>Rhabditida</taxon>
        <taxon>Rhabditina</taxon>
        <taxon>Rhabditomorpha</taxon>
        <taxon>Rhabditoidea</taxon>
        <taxon>Rhabditidae</taxon>
        <taxon>Peloderinae</taxon>
        <taxon>Caenorhabditis</taxon>
    </lineage>
</organism>
<dbReference type="PANTHER" id="PTHR23015">
    <property type="entry name" value="UNCHARACTERIZED C.ELEGANS PROTEIN"/>
    <property type="match status" value="1"/>
</dbReference>
<sequence length="413" mass="48499">MLCLKWFNTLLIGKTEKLSFGEQPEGPIMNMPDLVMRKIMENVDFITMLKLRKVCHAFRAFIDDTKLDNELTKVKIDVTPSTIYAFLDFASAPWKSINSNYVAYGNNCLLKVKEGRNEKAKLIKNQDFVDTFFNDFGFILRNQSTLLKTMNIEESSYNWYFLDSYDRDLLNRVKTIYSIYGCCTCTRPLRNFIEAQEHLEKINNKYTLQQTTDKFYGRFAEILKSRESPILIQNLEMRILRPSHFLNMARLVDMKQLKGIVIRKTSEYNDNKDGTHLILDEIVELDVFDCIQVLSIRNFKVTLPLETFLHIPDLTVTISTLTIEDVLLIKKNMLTSPIAKSRCVFYNHIKDSDTLYNTLGYVNSSYTIQYWYYKIPESDQTLQISRENFETCMRPRCFTWIKTSWISKNAVVY</sequence>
<accession>A0A6A5H7N8</accession>
<evidence type="ECO:0000313" key="2">
    <source>
        <dbReference type="EMBL" id="KAF1763197.1"/>
    </source>
</evidence>
<dbReference type="Pfam" id="PF00646">
    <property type="entry name" value="F-box"/>
    <property type="match status" value="1"/>
</dbReference>
<dbReference type="InterPro" id="IPR040161">
    <property type="entry name" value="FB224"/>
</dbReference>
<dbReference type="InterPro" id="IPR002900">
    <property type="entry name" value="DUF38/FTH_CAE_spp"/>
</dbReference>
<dbReference type="CDD" id="cd22150">
    <property type="entry name" value="F-box_CeFBXA-like"/>
    <property type="match status" value="1"/>
</dbReference>
<feature type="domain" description="F-box" evidence="1">
    <location>
        <begin position="25"/>
        <end position="74"/>
    </location>
</feature>
<proteinExistence type="predicted"/>
<dbReference type="Proteomes" id="UP000483820">
    <property type="component" value="Chromosome III"/>
</dbReference>